<dbReference type="PANTHER" id="PTHR34300">
    <property type="entry name" value="QUEUOSINE PRECURSOR TRANSPORTER-RELATED"/>
    <property type="match status" value="1"/>
</dbReference>
<proteinExistence type="predicted"/>
<organism evidence="2 3">
    <name type="scientific">Symbiopectobacterium purcellii</name>
    <dbReference type="NCBI Taxonomy" id="2871826"/>
    <lineage>
        <taxon>Bacteria</taxon>
        <taxon>Pseudomonadati</taxon>
        <taxon>Pseudomonadota</taxon>
        <taxon>Gammaproteobacteria</taxon>
        <taxon>Enterobacterales</taxon>
        <taxon>Enterobacteriaceae</taxon>
    </lineage>
</organism>
<keyword evidence="1" id="KW-1133">Transmembrane helix</keyword>
<dbReference type="Proteomes" id="UP000825886">
    <property type="component" value="Chromosome"/>
</dbReference>
<evidence type="ECO:0000313" key="2">
    <source>
        <dbReference type="EMBL" id="QZN95962.1"/>
    </source>
</evidence>
<evidence type="ECO:0000313" key="3">
    <source>
        <dbReference type="Proteomes" id="UP000825886"/>
    </source>
</evidence>
<dbReference type="PANTHER" id="PTHR34300:SF2">
    <property type="entry name" value="QUEUOSINE PRECURSOR TRANSPORTER-RELATED"/>
    <property type="match status" value="1"/>
</dbReference>
<feature type="transmembrane region" description="Helical" evidence="1">
    <location>
        <begin position="139"/>
        <end position="160"/>
    </location>
</feature>
<dbReference type="RefSeq" id="WP_222159030.1">
    <property type="nucleotide sequence ID" value="NZ_CP081864.1"/>
</dbReference>
<reference evidence="2 3" key="1">
    <citation type="submission" date="2021-08" db="EMBL/GenBank/DDBJ databases">
        <title>Culture and genomic analysis of Symbiopectobacterium purcellii sp. nov. gen. nov., isolated from the leafhopper Empoasca decipiens.</title>
        <authorList>
            <person name="Nadal-Jimenez P."/>
            <person name="Siozios S."/>
            <person name="Halliday N."/>
            <person name="Camara M."/>
            <person name="Hurst G.D.D."/>
        </authorList>
    </citation>
    <scope>NUCLEOTIDE SEQUENCE [LARGE SCALE GENOMIC DNA]</scope>
    <source>
        <strain evidence="2 3">SyEd1</strain>
    </source>
</reference>
<evidence type="ECO:0000256" key="1">
    <source>
        <dbReference type="SAM" id="Phobius"/>
    </source>
</evidence>
<name>A0ABX9ALB9_9ENTR</name>
<keyword evidence="1" id="KW-0812">Transmembrane</keyword>
<sequence length="230" mass="26576">MRSDLKLYGLFVGLNVTIMVTCDTLVYKVYEIADFKITASGIVFSFCFLFSTLLTEVYGYRLAVRSIWIMVFCQSLYVILLNINALIQINNNDISKHYYGLYYDFWRVMIGSWLSVPISYFINGFIISKMKVIFSGQWFFVRYVLGSMCTQAALLLTSYPISLSGKYSFDELVNIISTTWSYKVVISILLLPLAIYLVGLVKRVEKINHFDFKTSYNPFNVYGAKKDKEN</sequence>
<feature type="transmembrane region" description="Helical" evidence="1">
    <location>
        <begin position="105"/>
        <end position="127"/>
    </location>
</feature>
<dbReference type="Pfam" id="PF02592">
    <property type="entry name" value="Vut_1"/>
    <property type="match status" value="1"/>
</dbReference>
<feature type="transmembrane region" description="Helical" evidence="1">
    <location>
        <begin position="67"/>
        <end position="85"/>
    </location>
</feature>
<feature type="transmembrane region" description="Helical" evidence="1">
    <location>
        <begin position="180"/>
        <end position="201"/>
    </location>
</feature>
<feature type="transmembrane region" description="Helical" evidence="1">
    <location>
        <begin position="39"/>
        <end position="60"/>
    </location>
</feature>
<feature type="transmembrane region" description="Helical" evidence="1">
    <location>
        <begin position="7"/>
        <end position="27"/>
    </location>
</feature>
<protein>
    <submittedName>
        <fullName evidence="2">VUT family protein</fullName>
    </submittedName>
</protein>
<keyword evidence="1" id="KW-0472">Membrane</keyword>
<dbReference type="EMBL" id="CP081864">
    <property type="protein sequence ID" value="QZN95962.1"/>
    <property type="molecule type" value="Genomic_DNA"/>
</dbReference>
<dbReference type="InterPro" id="IPR003744">
    <property type="entry name" value="YhhQ"/>
</dbReference>
<keyword evidence="3" id="KW-1185">Reference proteome</keyword>
<gene>
    <name evidence="2" type="ORF">K6K13_00165</name>
</gene>
<accession>A0ABX9ALB9</accession>